<dbReference type="SUPFAM" id="SSF81660">
    <property type="entry name" value="Metal cation-transporting ATPase, ATP-binding domain N"/>
    <property type="match status" value="1"/>
</dbReference>
<evidence type="ECO:0000259" key="4">
    <source>
        <dbReference type="Pfam" id="PF00122"/>
    </source>
</evidence>
<keyword evidence="3" id="KW-0732">Signal</keyword>
<evidence type="ECO:0000256" key="2">
    <source>
        <dbReference type="ARBA" id="ARBA00022475"/>
    </source>
</evidence>
<dbReference type="PANTHER" id="PTHR43294">
    <property type="entry name" value="SODIUM/POTASSIUM-TRANSPORTING ATPASE SUBUNIT ALPHA"/>
    <property type="match status" value="1"/>
</dbReference>
<proteinExistence type="predicted"/>
<accession>A0A2L2TP36</accession>
<dbReference type="Gene3D" id="2.70.150.10">
    <property type="entry name" value="Calcium-transporting ATPase, cytoplasmic transduction domain A"/>
    <property type="match status" value="1"/>
</dbReference>
<organism evidence="5 6">
    <name type="scientific">Fusarium venenatum</name>
    <dbReference type="NCBI Taxonomy" id="56646"/>
    <lineage>
        <taxon>Eukaryota</taxon>
        <taxon>Fungi</taxon>
        <taxon>Dikarya</taxon>
        <taxon>Ascomycota</taxon>
        <taxon>Pezizomycotina</taxon>
        <taxon>Sordariomycetes</taxon>
        <taxon>Hypocreomycetidae</taxon>
        <taxon>Hypocreales</taxon>
        <taxon>Nectriaceae</taxon>
        <taxon>Fusarium</taxon>
    </lineage>
</organism>
<dbReference type="InterPro" id="IPR008250">
    <property type="entry name" value="ATPase_P-typ_transduc_dom_A_sf"/>
</dbReference>
<feature type="signal peptide" evidence="3">
    <location>
        <begin position="1"/>
        <end position="16"/>
    </location>
</feature>
<evidence type="ECO:0000256" key="3">
    <source>
        <dbReference type="SAM" id="SignalP"/>
    </source>
</evidence>
<dbReference type="InterPro" id="IPR023298">
    <property type="entry name" value="ATPase_P-typ_TM_dom_sf"/>
</dbReference>
<dbReference type="PANTHER" id="PTHR43294:SF21">
    <property type="entry name" value="CATION TRANSPORTING ATPASE"/>
    <property type="match status" value="1"/>
</dbReference>
<name>A0A2L2TP36_9HYPO</name>
<evidence type="ECO:0000313" key="6">
    <source>
        <dbReference type="Proteomes" id="UP000245910"/>
    </source>
</evidence>
<dbReference type="InterPro" id="IPR059000">
    <property type="entry name" value="ATPase_P-type_domA"/>
</dbReference>
<keyword evidence="2" id="KW-0472">Membrane</keyword>
<dbReference type="GO" id="GO:0000166">
    <property type="term" value="F:nucleotide binding"/>
    <property type="evidence" value="ECO:0007669"/>
    <property type="project" value="InterPro"/>
</dbReference>
<dbReference type="InterPro" id="IPR023299">
    <property type="entry name" value="ATPase_P-typ_cyto_dom_N"/>
</dbReference>
<dbReference type="STRING" id="56646.A0A2L2TP36"/>
<dbReference type="SUPFAM" id="SSF81653">
    <property type="entry name" value="Calcium ATPase, transduction domain A"/>
    <property type="match status" value="1"/>
</dbReference>
<dbReference type="Pfam" id="PF00122">
    <property type="entry name" value="E1-E2_ATPase"/>
    <property type="match status" value="1"/>
</dbReference>
<dbReference type="SUPFAM" id="SSF81665">
    <property type="entry name" value="Calcium ATPase, transmembrane domain M"/>
    <property type="match status" value="1"/>
</dbReference>
<dbReference type="GO" id="GO:0019829">
    <property type="term" value="F:ATPase-coupled monoatomic cation transmembrane transporter activity"/>
    <property type="evidence" value="ECO:0007669"/>
    <property type="project" value="TreeGrafter"/>
</dbReference>
<dbReference type="GO" id="GO:1902600">
    <property type="term" value="P:proton transmembrane transport"/>
    <property type="evidence" value="ECO:0007669"/>
    <property type="project" value="TreeGrafter"/>
</dbReference>
<feature type="domain" description="P-type ATPase A" evidence="4">
    <location>
        <begin position="48"/>
        <end position="135"/>
    </location>
</feature>
<dbReference type="OrthoDB" id="158672at2759"/>
<feature type="chain" id="PRO_5014947541" description="P-type ATPase A domain-containing protein" evidence="3">
    <location>
        <begin position="17"/>
        <end position="397"/>
    </location>
</feature>
<dbReference type="GO" id="GO:0005886">
    <property type="term" value="C:plasma membrane"/>
    <property type="evidence" value="ECO:0007669"/>
    <property type="project" value="UniProtKB-SubCell"/>
</dbReference>
<dbReference type="Gene3D" id="1.20.1110.10">
    <property type="entry name" value="Calcium-transporting ATPase, transmembrane domain"/>
    <property type="match status" value="1"/>
</dbReference>
<dbReference type="AlphaFoldDB" id="A0A2L2TP36"/>
<keyword evidence="6" id="KW-1185">Reference proteome</keyword>
<dbReference type="Gene3D" id="3.40.1110.10">
    <property type="entry name" value="Calcium-transporting ATPase, cytoplasmic domain N"/>
    <property type="match status" value="1"/>
</dbReference>
<protein>
    <recommendedName>
        <fullName evidence="4">P-type ATPase A domain-containing protein</fullName>
    </recommendedName>
</protein>
<comment type="subcellular location">
    <subcellularLocation>
        <location evidence="1">Cell membrane</location>
        <topology evidence="1">Multi-pass membrane protein</topology>
    </subcellularLocation>
</comment>
<keyword evidence="2" id="KW-1003">Cell membrane</keyword>
<dbReference type="EMBL" id="LN649229">
    <property type="protein sequence ID" value="CEI67541.1"/>
    <property type="molecule type" value="Genomic_DNA"/>
</dbReference>
<dbReference type="InterPro" id="IPR050510">
    <property type="entry name" value="Cation_transp_ATPase_P-type"/>
</dbReference>
<dbReference type="Pfam" id="PF13246">
    <property type="entry name" value="Cation_ATPase"/>
    <property type="match status" value="1"/>
</dbReference>
<dbReference type="Proteomes" id="UP000245910">
    <property type="component" value="Chromosome I"/>
</dbReference>
<sequence>MVSTSVLMVMIVISVAVRFWQEYLSGIAMCRLQSSIATKIREIVLEIYFVPGAIVPADCLILESSYLRTSQSAWTGESESIFKKAGPHDSKEVFYIFDYGNVALTGTNVVPGHGVGLVLRTGDDVMIATIIKEIEKKRQPNAFQKGIVNVSWMLIGCVKVLVISHKTTVDWKNAALFSISVDVGLVPETPPAIINANLARAAPQLSKKQAIVKRLDSVQNLGAITVLCSDKARTITEDELSVHNYINTDREKTVKVNELVKVDSQIQGNSANNMDKAMLNFRLLDGADVVIAHYDKVRAIPFDFERRRSGCVIRGITGQNLLVVKGAFEEVLSRYSSMRSHGKSDHLSHERQQHWREMATQMNMEGYCVLLVAGRPLRKSFVDDVDILVNQGLQSNA</sequence>
<evidence type="ECO:0000256" key="1">
    <source>
        <dbReference type="ARBA" id="ARBA00004651"/>
    </source>
</evidence>
<evidence type="ECO:0000313" key="5">
    <source>
        <dbReference type="EMBL" id="CEI67541.1"/>
    </source>
</evidence>
<reference evidence="6" key="1">
    <citation type="submission" date="2014-10" db="EMBL/GenBank/DDBJ databases">
        <authorList>
            <person name="King R."/>
        </authorList>
    </citation>
    <scope>NUCLEOTIDE SEQUENCE [LARGE SCALE GENOMIC DNA]</scope>
    <source>
        <strain evidence="6">A3/5</strain>
    </source>
</reference>